<reference evidence="2" key="2">
    <citation type="journal article" date="2018" name="Mol. Plant Microbe Interact.">
        <title>Genome sequence resources for the wheat stripe rust pathogen (Puccinia striiformis f. sp. tritici) and the barley stripe rust pathogen (Puccinia striiformis f. sp. hordei).</title>
        <authorList>
            <person name="Xia C."/>
            <person name="Wang M."/>
            <person name="Yin C."/>
            <person name="Cornejo O.E."/>
            <person name="Hulbert S.H."/>
            <person name="Chen X."/>
        </authorList>
    </citation>
    <scope>NUCLEOTIDE SEQUENCE [LARGE SCALE GENOMIC DNA]</scope>
    <source>
        <strain evidence="2">93-210</strain>
    </source>
</reference>
<dbReference type="Proteomes" id="UP001060170">
    <property type="component" value="Chromosome 11"/>
</dbReference>
<feature type="non-terminal residue" evidence="1">
    <location>
        <position position="1"/>
    </location>
</feature>
<reference evidence="2" key="1">
    <citation type="journal article" date="2018" name="BMC Genomics">
        <title>Genomic insights into host adaptation between the wheat stripe rust pathogen (Puccinia striiformis f. sp. tritici) and the barley stripe rust pathogen (Puccinia striiformis f. sp. hordei).</title>
        <authorList>
            <person name="Xia C."/>
            <person name="Wang M."/>
            <person name="Yin C."/>
            <person name="Cornejo O.E."/>
            <person name="Hulbert S.H."/>
            <person name="Chen X."/>
        </authorList>
    </citation>
    <scope>NUCLEOTIDE SEQUENCE [LARGE SCALE GENOMIC DNA]</scope>
    <source>
        <strain evidence="2">93-210</strain>
    </source>
</reference>
<dbReference type="EMBL" id="CM045875">
    <property type="protein sequence ID" value="KAI7944135.1"/>
    <property type="molecule type" value="Genomic_DNA"/>
</dbReference>
<evidence type="ECO:0000313" key="1">
    <source>
        <dbReference type="EMBL" id="KAI7944135.1"/>
    </source>
</evidence>
<name>A0ACC0E394_9BASI</name>
<keyword evidence="2" id="KW-1185">Reference proteome</keyword>
<gene>
    <name evidence="1" type="ORF">MJO28_011663</name>
</gene>
<protein>
    <submittedName>
        <fullName evidence="1">Uncharacterized protein</fullName>
    </submittedName>
</protein>
<sequence length="355" mass="36652">IGQHIVLAIQNHIPLKWSSYFCCFLIPQPKSPTTPSATSIPYQTHLPSQSFFPSKKEKQKTSKPTMFTTVYVACLLAAAAMASPVHHEPRGFSSYSQDSAQSTRNHDSQASIGPSGGPMSSSDSTSSAFSHNSGSNMIGGGPGGFGLGSGLGFGNTGGMSASSSMSSANLMSASNSLNTGGIGGIGGGVGMMSGAGFEMSQQSSFSASSAISSFQNVHSMIGQMQSMLLAGPMSQTVAQQSMQQLAQSLQIVMTQATSCIACFLGHGSQFASVASSMFNQFTSFMSQMQGAFDGNMVPIITSFGSLGNTFQSFFQQASSFTSSSSSFSNMLSPKFAPVLQSIIPGIGGPLSLLGF</sequence>
<accession>A0ACC0E394</accession>
<proteinExistence type="predicted"/>
<evidence type="ECO:0000313" key="2">
    <source>
        <dbReference type="Proteomes" id="UP001060170"/>
    </source>
</evidence>
<organism evidence="1 2">
    <name type="scientific">Puccinia striiformis f. sp. tritici</name>
    <dbReference type="NCBI Taxonomy" id="168172"/>
    <lineage>
        <taxon>Eukaryota</taxon>
        <taxon>Fungi</taxon>
        <taxon>Dikarya</taxon>
        <taxon>Basidiomycota</taxon>
        <taxon>Pucciniomycotina</taxon>
        <taxon>Pucciniomycetes</taxon>
        <taxon>Pucciniales</taxon>
        <taxon>Pucciniaceae</taxon>
        <taxon>Puccinia</taxon>
    </lineage>
</organism>
<comment type="caution">
    <text evidence="1">The sequence shown here is derived from an EMBL/GenBank/DDBJ whole genome shotgun (WGS) entry which is preliminary data.</text>
</comment>
<reference evidence="1 2" key="3">
    <citation type="journal article" date="2022" name="Microbiol. Spectr.">
        <title>Folding features and dynamics of 3D genome architecture in plant fungal pathogens.</title>
        <authorList>
            <person name="Xia C."/>
        </authorList>
    </citation>
    <scope>NUCLEOTIDE SEQUENCE [LARGE SCALE GENOMIC DNA]</scope>
    <source>
        <strain evidence="1 2">93-210</strain>
    </source>
</reference>